<comment type="caution">
    <text evidence="1">The sequence shown here is derived from an EMBL/GenBank/DDBJ whole genome shotgun (WGS) entry which is preliminary data.</text>
</comment>
<accession>A0ABC9TNC9</accession>
<protein>
    <submittedName>
        <fullName evidence="1">Uncharacterized protein</fullName>
    </submittedName>
</protein>
<proteinExistence type="predicted"/>
<name>A0ABC9TNC9_ENTFL</name>
<sequence length="79" mass="9270">MVKSTNMNRLFIPQRLVKPLTKKQPKWVALPNFMAYADLQMKKEKQSPMALLTVQRNSVCFIMKRFLVPQPYITMSILV</sequence>
<dbReference type="Proteomes" id="UP000015750">
    <property type="component" value="Unassembled WGS sequence"/>
</dbReference>
<reference evidence="1 2" key="1">
    <citation type="submission" date="2013-06" db="EMBL/GenBank/DDBJ databases">
        <authorList>
            <person name="Weinstock G."/>
            <person name="Sodergren E."/>
            <person name="Lobos E.A."/>
            <person name="Fulton L."/>
            <person name="Fulton R."/>
            <person name="Courtney L."/>
            <person name="Fronick C."/>
            <person name="O'Laughlin M."/>
            <person name="Godfrey J."/>
            <person name="Wilson R.M."/>
            <person name="Miner T."/>
            <person name="Farmer C."/>
            <person name="Delehaunty K."/>
            <person name="Cordes M."/>
            <person name="Minx P."/>
            <person name="Tomlinson C."/>
            <person name="Chen J."/>
            <person name="Wollam A."/>
            <person name="Pepin K.H."/>
            <person name="Bhonagiri V."/>
            <person name="Zhang X."/>
            <person name="Warren W."/>
            <person name="Mitreva M."/>
            <person name="Mardis E.R."/>
            <person name="Wilson R.K."/>
        </authorList>
    </citation>
    <scope>NUCLEOTIDE SEQUENCE [LARGE SCALE GENOMIC DNA]</scope>
    <source>
        <strain evidence="1 2">RP2S-4</strain>
    </source>
</reference>
<dbReference type="AlphaFoldDB" id="A0ABC9TNC9"/>
<evidence type="ECO:0000313" key="2">
    <source>
        <dbReference type="Proteomes" id="UP000015750"/>
    </source>
</evidence>
<gene>
    <name evidence="1" type="ORF">D358_00602</name>
</gene>
<organism evidence="1 2">
    <name type="scientific">Enterococcus faecalis RP2S-4</name>
    <dbReference type="NCBI Taxonomy" id="1244145"/>
    <lineage>
        <taxon>Bacteria</taxon>
        <taxon>Bacillati</taxon>
        <taxon>Bacillota</taxon>
        <taxon>Bacilli</taxon>
        <taxon>Lactobacillales</taxon>
        <taxon>Enterococcaceae</taxon>
        <taxon>Enterococcus</taxon>
    </lineage>
</organism>
<evidence type="ECO:0000313" key="1">
    <source>
        <dbReference type="EMBL" id="EPI10663.1"/>
    </source>
</evidence>
<dbReference type="EMBL" id="ATIR01000018">
    <property type="protein sequence ID" value="EPI10663.1"/>
    <property type="molecule type" value="Genomic_DNA"/>
</dbReference>